<dbReference type="KEGG" id="haa:A5892_02850"/>
<accession>A0A172YBB7</accession>
<evidence type="ECO:0000256" key="7">
    <source>
        <dbReference type="ARBA" id="ARBA00023136"/>
    </source>
</evidence>
<dbReference type="EMBL" id="CP015243">
    <property type="protein sequence ID" value="ANF56539.1"/>
    <property type="molecule type" value="Genomic_DNA"/>
</dbReference>
<dbReference type="AlphaFoldDB" id="A0A172YBB7"/>
<evidence type="ECO:0000256" key="2">
    <source>
        <dbReference type="ARBA" id="ARBA00009142"/>
    </source>
</evidence>
<name>A0A172YBB7_9GAMM</name>
<evidence type="ECO:0000256" key="6">
    <source>
        <dbReference type="ARBA" id="ARBA00022989"/>
    </source>
</evidence>
<dbReference type="Pfam" id="PF01925">
    <property type="entry name" value="TauE"/>
    <property type="match status" value="1"/>
</dbReference>
<dbReference type="PANTHER" id="PTHR30269:SF37">
    <property type="entry name" value="MEMBRANE TRANSPORTER PROTEIN"/>
    <property type="match status" value="1"/>
</dbReference>
<reference evidence="9 10" key="1">
    <citation type="submission" date="2016-04" db="EMBL/GenBank/DDBJ databases">
        <title>Complete Genome Sequence of Halotalea alkalilenta IHB B 13600.</title>
        <authorList>
            <person name="Swarnkar M.K."/>
            <person name="Sharma A."/>
            <person name="Kaushal K."/>
            <person name="Soni R."/>
            <person name="Rana S."/>
            <person name="Singh A.K."/>
            <person name="Gulati A."/>
        </authorList>
    </citation>
    <scope>NUCLEOTIDE SEQUENCE [LARGE SCALE GENOMIC DNA]</scope>
    <source>
        <strain evidence="9 10">IHB B 13600</strain>
    </source>
</reference>
<evidence type="ECO:0000256" key="4">
    <source>
        <dbReference type="ARBA" id="ARBA00022475"/>
    </source>
</evidence>
<dbReference type="PANTHER" id="PTHR30269">
    <property type="entry name" value="TRANSMEMBRANE PROTEIN YFCA"/>
    <property type="match status" value="1"/>
</dbReference>
<comment type="subcellular location">
    <subcellularLocation>
        <location evidence="1 8">Cell membrane</location>
        <topology evidence="1 8">Multi-pass membrane protein</topology>
    </subcellularLocation>
</comment>
<keyword evidence="4 8" id="KW-1003">Cell membrane</keyword>
<keyword evidence="5 8" id="KW-0812">Transmembrane</keyword>
<keyword evidence="10" id="KW-1185">Reference proteome</keyword>
<evidence type="ECO:0000256" key="8">
    <source>
        <dbReference type="RuleBase" id="RU363041"/>
    </source>
</evidence>
<evidence type="ECO:0000256" key="3">
    <source>
        <dbReference type="ARBA" id="ARBA00022448"/>
    </source>
</evidence>
<dbReference type="InterPro" id="IPR002781">
    <property type="entry name" value="TM_pro_TauE-like"/>
</dbReference>
<feature type="transmembrane region" description="Helical" evidence="8">
    <location>
        <begin position="194"/>
        <end position="215"/>
    </location>
</feature>
<keyword evidence="7 8" id="KW-0472">Membrane</keyword>
<feature type="transmembrane region" description="Helical" evidence="8">
    <location>
        <begin position="31"/>
        <end position="52"/>
    </location>
</feature>
<protein>
    <recommendedName>
        <fullName evidence="8">Probable membrane transporter protein</fullName>
    </recommendedName>
</protein>
<dbReference type="InterPro" id="IPR052017">
    <property type="entry name" value="TSUP"/>
</dbReference>
<keyword evidence="6 8" id="KW-1133">Transmembrane helix</keyword>
<organism evidence="9 10">
    <name type="scientific">Halotalea alkalilenta</name>
    <dbReference type="NCBI Taxonomy" id="376489"/>
    <lineage>
        <taxon>Bacteria</taxon>
        <taxon>Pseudomonadati</taxon>
        <taxon>Pseudomonadota</taxon>
        <taxon>Gammaproteobacteria</taxon>
        <taxon>Oceanospirillales</taxon>
        <taxon>Halomonadaceae</taxon>
        <taxon>Halotalea</taxon>
    </lineage>
</organism>
<keyword evidence="3" id="KW-0813">Transport</keyword>
<dbReference type="Proteomes" id="UP000077875">
    <property type="component" value="Chromosome"/>
</dbReference>
<dbReference type="STRING" id="376489.A5892_02850"/>
<proteinExistence type="inferred from homology"/>
<evidence type="ECO:0000313" key="10">
    <source>
        <dbReference type="Proteomes" id="UP000077875"/>
    </source>
</evidence>
<evidence type="ECO:0000313" key="9">
    <source>
        <dbReference type="EMBL" id="ANF56539.1"/>
    </source>
</evidence>
<feature type="transmembrane region" description="Helical" evidence="8">
    <location>
        <begin position="96"/>
        <end position="113"/>
    </location>
</feature>
<dbReference type="RefSeq" id="WP_064121516.1">
    <property type="nucleotide sequence ID" value="NZ_CP015243.1"/>
</dbReference>
<dbReference type="GO" id="GO:0005886">
    <property type="term" value="C:plasma membrane"/>
    <property type="evidence" value="ECO:0007669"/>
    <property type="project" value="UniProtKB-SubCell"/>
</dbReference>
<sequence>MTGWPLLLMLIVAVFFTSLLSGVFGMVGGLLLLGALLVILPPATAIAVQGVLQICANASRAWFSRDFIDWRILAISCLGLGLAAGALALVDYTPSLVTITLVIGLMPIMVWLPRRWLALDASRPSHALISGALSGGLNLAVGVSGPTTDIFFIRTRMDRRTVIATKAAIQVASHAVKVLFYWRSTLHLGGAEWAMVLVSAPFALFGTRAGNFILVRLTDANFRRWTRWLVTAVGGFYLAKGIWLLVQ</sequence>
<feature type="transmembrane region" description="Helical" evidence="8">
    <location>
        <begin position="72"/>
        <end position="90"/>
    </location>
</feature>
<gene>
    <name evidence="9" type="ORF">A5892_02850</name>
</gene>
<feature type="transmembrane region" description="Helical" evidence="8">
    <location>
        <begin position="227"/>
        <end position="246"/>
    </location>
</feature>
<evidence type="ECO:0000256" key="5">
    <source>
        <dbReference type="ARBA" id="ARBA00022692"/>
    </source>
</evidence>
<comment type="similarity">
    <text evidence="2 8">Belongs to the 4-toluene sulfonate uptake permease (TSUP) (TC 2.A.102) family.</text>
</comment>
<evidence type="ECO:0000256" key="1">
    <source>
        <dbReference type="ARBA" id="ARBA00004651"/>
    </source>
</evidence>